<dbReference type="EMBL" id="JAFIRN010000005">
    <property type="protein sequence ID" value="KAG5849400.1"/>
    <property type="molecule type" value="Genomic_DNA"/>
</dbReference>
<sequence>KLLSLCGAKESELKSTIIIPRRNHHLLSERDSDEDSMKSDLLVIYHKVLGSSSKLHRLSDQCFLHCLQTVEHHSWRAPDIDTVDLPIAFRQLAFVMEDGNDMN</sequence>
<evidence type="ECO:0000313" key="2">
    <source>
        <dbReference type="Proteomes" id="UP001044222"/>
    </source>
</evidence>
<proteinExistence type="predicted"/>
<organism evidence="1 2">
    <name type="scientific">Anguilla anguilla</name>
    <name type="common">European freshwater eel</name>
    <name type="synonym">Muraena anguilla</name>
    <dbReference type="NCBI Taxonomy" id="7936"/>
    <lineage>
        <taxon>Eukaryota</taxon>
        <taxon>Metazoa</taxon>
        <taxon>Chordata</taxon>
        <taxon>Craniata</taxon>
        <taxon>Vertebrata</taxon>
        <taxon>Euteleostomi</taxon>
        <taxon>Actinopterygii</taxon>
        <taxon>Neopterygii</taxon>
        <taxon>Teleostei</taxon>
        <taxon>Anguilliformes</taxon>
        <taxon>Anguillidae</taxon>
        <taxon>Anguilla</taxon>
    </lineage>
</organism>
<gene>
    <name evidence="1" type="ORF">ANANG_G00109990</name>
</gene>
<feature type="non-terminal residue" evidence="1">
    <location>
        <position position="103"/>
    </location>
</feature>
<protein>
    <submittedName>
        <fullName evidence="1">Uncharacterized protein</fullName>
    </submittedName>
</protein>
<name>A0A9D3MLB4_ANGAN</name>
<reference evidence="1" key="1">
    <citation type="submission" date="2021-01" db="EMBL/GenBank/DDBJ databases">
        <title>A chromosome-scale assembly of European eel, Anguilla anguilla.</title>
        <authorList>
            <person name="Henkel C."/>
            <person name="Jong-Raadsen S.A."/>
            <person name="Dufour S."/>
            <person name="Weltzien F.-A."/>
            <person name="Palstra A.P."/>
            <person name="Pelster B."/>
            <person name="Spaink H.P."/>
            <person name="Van Den Thillart G.E."/>
            <person name="Jansen H."/>
            <person name="Zahm M."/>
            <person name="Klopp C."/>
            <person name="Cedric C."/>
            <person name="Louis A."/>
            <person name="Berthelot C."/>
            <person name="Parey E."/>
            <person name="Roest Crollius H."/>
            <person name="Montfort J."/>
            <person name="Robinson-Rechavi M."/>
            <person name="Bucao C."/>
            <person name="Bouchez O."/>
            <person name="Gislard M."/>
            <person name="Lluch J."/>
            <person name="Milhes M."/>
            <person name="Lampietro C."/>
            <person name="Lopez Roques C."/>
            <person name="Donnadieu C."/>
            <person name="Braasch I."/>
            <person name="Desvignes T."/>
            <person name="Postlethwait J."/>
            <person name="Bobe J."/>
            <person name="Guiguen Y."/>
            <person name="Dirks R."/>
        </authorList>
    </citation>
    <scope>NUCLEOTIDE SEQUENCE</scope>
    <source>
        <strain evidence="1">Tag_6206</strain>
        <tissue evidence="1">Liver</tissue>
    </source>
</reference>
<comment type="caution">
    <text evidence="1">The sequence shown here is derived from an EMBL/GenBank/DDBJ whole genome shotgun (WGS) entry which is preliminary data.</text>
</comment>
<keyword evidence="2" id="KW-1185">Reference proteome</keyword>
<evidence type="ECO:0000313" key="1">
    <source>
        <dbReference type="EMBL" id="KAG5849400.1"/>
    </source>
</evidence>
<accession>A0A9D3MLB4</accession>
<dbReference type="Proteomes" id="UP001044222">
    <property type="component" value="Unassembled WGS sequence"/>
</dbReference>
<dbReference type="AlphaFoldDB" id="A0A9D3MLB4"/>